<comment type="similarity">
    <text evidence="2">Belongs to the bacterial solute-binding protein 5 family.</text>
</comment>
<dbReference type="Gene3D" id="3.10.105.10">
    <property type="entry name" value="Dipeptide-binding Protein, Domain 3"/>
    <property type="match status" value="1"/>
</dbReference>
<dbReference type="RefSeq" id="WP_097028897.1">
    <property type="nucleotide sequence ID" value="NZ_OAOQ01000001.1"/>
</dbReference>
<dbReference type="Pfam" id="PF00496">
    <property type="entry name" value="SBP_bac_5"/>
    <property type="match status" value="1"/>
</dbReference>
<dbReference type="PROSITE" id="PS51318">
    <property type="entry name" value="TAT"/>
    <property type="match status" value="1"/>
</dbReference>
<evidence type="ECO:0000313" key="6">
    <source>
        <dbReference type="EMBL" id="SNX67660.1"/>
    </source>
</evidence>
<keyword evidence="4" id="KW-0732">Signal</keyword>
<evidence type="ECO:0000259" key="5">
    <source>
        <dbReference type="Pfam" id="PF00496"/>
    </source>
</evidence>
<comment type="subcellular location">
    <subcellularLocation>
        <location evidence="1">Periplasm</location>
    </subcellularLocation>
</comment>
<dbReference type="InterPro" id="IPR039424">
    <property type="entry name" value="SBP_5"/>
</dbReference>
<proteinExistence type="inferred from homology"/>
<dbReference type="GO" id="GO:0043190">
    <property type="term" value="C:ATP-binding cassette (ABC) transporter complex"/>
    <property type="evidence" value="ECO:0007669"/>
    <property type="project" value="InterPro"/>
</dbReference>
<gene>
    <name evidence="6" type="ORF">SAMN05878503_101297</name>
</gene>
<dbReference type="GO" id="GO:1904680">
    <property type="term" value="F:peptide transmembrane transporter activity"/>
    <property type="evidence" value="ECO:0007669"/>
    <property type="project" value="TreeGrafter"/>
</dbReference>
<accession>A0A285CJG2</accession>
<dbReference type="Proteomes" id="UP000219467">
    <property type="component" value="Unassembled WGS sequence"/>
</dbReference>
<dbReference type="AlphaFoldDB" id="A0A285CJG2"/>
<evidence type="ECO:0000256" key="1">
    <source>
        <dbReference type="ARBA" id="ARBA00004418"/>
    </source>
</evidence>
<dbReference type="GO" id="GO:0015833">
    <property type="term" value="P:peptide transport"/>
    <property type="evidence" value="ECO:0007669"/>
    <property type="project" value="TreeGrafter"/>
</dbReference>
<keyword evidence="7" id="KW-1185">Reference proteome</keyword>
<dbReference type="GO" id="GO:0030288">
    <property type="term" value="C:outer membrane-bounded periplasmic space"/>
    <property type="evidence" value="ECO:0007669"/>
    <property type="project" value="UniProtKB-ARBA"/>
</dbReference>
<dbReference type="OrthoDB" id="9803988at2"/>
<dbReference type="SUPFAM" id="SSF53850">
    <property type="entry name" value="Periplasmic binding protein-like II"/>
    <property type="match status" value="1"/>
</dbReference>
<dbReference type="InterPro" id="IPR000914">
    <property type="entry name" value="SBP_5_dom"/>
</dbReference>
<dbReference type="EMBL" id="OAOQ01000001">
    <property type="protein sequence ID" value="SNX67660.1"/>
    <property type="molecule type" value="Genomic_DNA"/>
</dbReference>
<evidence type="ECO:0000256" key="3">
    <source>
        <dbReference type="ARBA" id="ARBA00022448"/>
    </source>
</evidence>
<dbReference type="PANTHER" id="PTHR30290">
    <property type="entry name" value="PERIPLASMIC BINDING COMPONENT OF ABC TRANSPORTER"/>
    <property type="match status" value="1"/>
</dbReference>
<dbReference type="PIRSF" id="PIRSF002741">
    <property type="entry name" value="MppA"/>
    <property type="match status" value="1"/>
</dbReference>
<evidence type="ECO:0000313" key="7">
    <source>
        <dbReference type="Proteomes" id="UP000219467"/>
    </source>
</evidence>
<reference evidence="7" key="1">
    <citation type="submission" date="2017-08" db="EMBL/GenBank/DDBJ databases">
        <authorList>
            <person name="Varghese N."/>
            <person name="Submissions S."/>
        </authorList>
    </citation>
    <scope>NUCLEOTIDE SEQUENCE [LARGE SCALE GENOMIC DNA]</scope>
    <source>
        <strain evidence="7">JA234</strain>
    </source>
</reference>
<evidence type="ECO:0000256" key="4">
    <source>
        <dbReference type="ARBA" id="ARBA00022729"/>
    </source>
</evidence>
<dbReference type="CDD" id="cd08503">
    <property type="entry name" value="PBP2_NikA_DppA_OppA_like_17"/>
    <property type="match status" value="1"/>
</dbReference>
<name>A0A285CJG2_9RHOB</name>
<feature type="domain" description="Solute-binding protein family 5" evidence="5">
    <location>
        <begin position="104"/>
        <end position="446"/>
    </location>
</feature>
<dbReference type="InterPro" id="IPR030678">
    <property type="entry name" value="Peptide/Ni-bd"/>
</dbReference>
<sequence>MASTSTHPAAERLVHEARTGRLDRREFLTRATALGLTAGAAYGLLGLPMPARAQAAPKPGGTLRMEMETRALKDPRTADWSQISNFTRGWLEYLVEYQPDGSFRGMLLESWQANDDATGYLLKLRPGVLWSNGDPFTAEDVRRNFERWCDASVEGNAMAGQMVALQSDGRLRADAITVVDPLTLRLSLSQPDIALIANLADYPAAVVHASYDNGDPAANPIGTGPYLPETVEIGIRMVLVRNPTHRWWGSAVHGGPWLDRIEYIDLGSDPAAAAAAAGSGEIDATYQSVGEFIQVLDDLGWTKSEAMTATTLAIRFNQMTEDYRDVRVRRALQMAVDNAVVLELGYSGHGTVAENHHVCPIHPEYAELPPPEVNPARAREMLADAGMADHEFELISLDDAWQAASCDAVAAQMRDAGIKIRRTVLPGATYWNDWLKFPFSATEWNMRPLGVQILALAYRSGVPWNESGFANAEFDAKLDQAMAIADADRRRAVMADLQRILQDEGVLIQPYWRSIFRHTDPKVKGAEQHPTFEHHHSKWWIDA</sequence>
<organism evidence="6 7">
    <name type="scientific">Cereibacter ovatus</name>
    <dbReference type="NCBI Taxonomy" id="439529"/>
    <lineage>
        <taxon>Bacteria</taxon>
        <taxon>Pseudomonadati</taxon>
        <taxon>Pseudomonadota</taxon>
        <taxon>Alphaproteobacteria</taxon>
        <taxon>Rhodobacterales</taxon>
        <taxon>Paracoccaceae</taxon>
        <taxon>Cereibacter</taxon>
    </lineage>
</organism>
<keyword evidence="3" id="KW-0813">Transport</keyword>
<dbReference type="PANTHER" id="PTHR30290:SF10">
    <property type="entry name" value="PERIPLASMIC OLIGOPEPTIDE-BINDING PROTEIN-RELATED"/>
    <property type="match status" value="1"/>
</dbReference>
<dbReference type="Gene3D" id="3.40.190.10">
    <property type="entry name" value="Periplasmic binding protein-like II"/>
    <property type="match status" value="1"/>
</dbReference>
<protein>
    <submittedName>
        <fullName evidence="6">Peptide/nickel transport system substrate-binding protein</fullName>
    </submittedName>
</protein>
<evidence type="ECO:0000256" key="2">
    <source>
        <dbReference type="ARBA" id="ARBA00005695"/>
    </source>
</evidence>
<dbReference type="InterPro" id="IPR006311">
    <property type="entry name" value="TAT_signal"/>
</dbReference>